<organism evidence="3 4">
    <name type="scientific">Acanthosepion pharaonis</name>
    <name type="common">Pharaoh cuttlefish</name>
    <name type="synonym">Sepia pharaonis</name>
    <dbReference type="NCBI Taxonomy" id="158019"/>
    <lineage>
        <taxon>Eukaryota</taxon>
        <taxon>Metazoa</taxon>
        <taxon>Spiralia</taxon>
        <taxon>Lophotrochozoa</taxon>
        <taxon>Mollusca</taxon>
        <taxon>Cephalopoda</taxon>
        <taxon>Coleoidea</taxon>
        <taxon>Decapodiformes</taxon>
        <taxon>Sepiida</taxon>
        <taxon>Sepiina</taxon>
        <taxon>Sepiidae</taxon>
        <taxon>Acanthosepion</taxon>
    </lineage>
</organism>
<evidence type="ECO:0000256" key="1">
    <source>
        <dbReference type="SAM" id="MobiDB-lite"/>
    </source>
</evidence>
<dbReference type="SMART" id="SM00315">
    <property type="entry name" value="RGS"/>
    <property type="match status" value="2"/>
</dbReference>
<dbReference type="InterPro" id="IPR044926">
    <property type="entry name" value="RGS_subdomain_2"/>
</dbReference>
<dbReference type="Proteomes" id="UP000597762">
    <property type="component" value="Unassembled WGS sequence"/>
</dbReference>
<gene>
    <name evidence="3" type="ORF">SPHA_24266</name>
</gene>
<feature type="compositionally biased region" description="Polar residues" evidence="1">
    <location>
        <begin position="653"/>
        <end position="673"/>
    </location>
</feature>
<dbReference type="InterPro" id="IPR052246">
    <property type="entry name" value="Cell_Polariz_PKAAnc"/>
</dbReference>
<dbReference type="AlphaFoldDB" id="A0A812BS23"/>
<protein>
    <submittedName>
        <fullName evidence="3">AKAP10</fullName>
    </submittedName>
</protein>
<feature type="region of interest" description="Disordered" evidence="1">
    <location>
        <begin position="180"/>
        <end position="199"/>
    </location>
</feature>
<feature type="compositionally biased region" description="Polar residues" evidence="1">
    <location>
        <begin position="216"/>
        <end position="235"/>
    </location>
</feature>
<dbReference type="GO" id="GO:0008104">
    <property type="term" value="P:intracellular protein localization"/>
    <property type="evidence" value="ECO:0007669"/>
    <property type="project" value="TreeGrafter"/>
</dbReference>
<name>A0A812BS23_ACAPH</name>
<dbReference type="PROSITE" id="PS50132">
    <property type="entry name" value="RGS"/>
    <property type="match status" value="2"/>
</dbReference>
<dbReference type="FunFam" id="1.10.167.10:FF:000005">
    <property type="entry name" value="Putative A-kinase anchor protein 10 mitochondrial"/>
    <property type="match status" value="1"/>
</dbReference>
<evidence type="ECO:0000313" key="3">
    <source>
        <dbReference type="EMBL" id="CAE1244362.1"/>
    </source>
</evidence>
<feature type="compositionally biased region" description="Polar residues" evidence="1">
    <location>
        <begin position="32"/>
        <end position="50"/>
    </location>
</feature>
<accession>A0A812BS23</accession>
<feature type="region of interest" description="Disordered" evidence="1">
    <location>
        <begin position="216"/>
        <end position="237"/>
    </location>
</feature>
<feature type="region of interest" description="Disordered" evidence="1">
    <location>
        <begin position="644"/>
        <end position="673"/>
    </location>
</feature>
<dbReference type="PANTHER" id="PTHR13155">
    <property type="entry name" value="A-KINASE ANCHOR PROTEINS"/>
    <property type="match status" value="1"/>
</dbReference>
<dbReference type="InterPro" id="IPR036305">
    <property type="entry name" value="RGS_sf"/>
</dbReference>
<dbReference type="GO" id="GO:0005886">
    <property type="term" value="C:plasma membrane"/>
    <property type="evidence" value="ECO:0007669"/>
    <property type="project" value="TreeGrafter"/>
</dbReference>
<feature type="region of interest" description="Disordered" evidence="1">
    <location>
        <begin position="22"/>
        <end position="59"/>
    </location>
</feature>
<feature type="compositionally biased region" description="Low complexity" evidence="1">
    <location>
        <begin position="380"/>
        <end position="394"/>
    </location>
</feature>
<dbReference type="SUPFAM" id="SSF48097">
    <property type="entry name" value="Regulator of G-protein signaling, RGS"/>
    <property type="match status" value="2"/>
</dbReference>
<reference evidence="3" key="1">
    <citation type="submission" date="2021-01" db="EMBL/GenBank/DDBJ databases">
        <authorList>
            <person name="Li R."/>
            <person name="Bekaert M."/>
        </authorList>
    </citation>
    <scope>NUCLEOTIDE SEQUENCE</scope>
    <source>
        <strain evidence="3">Farmed</strain>
    </source>
</reference>
<feature type="domain" description="RGS" evidence="2">
    <location>
        <begin position="503"/>
        <end position="629"/>
    </location>
</feature>
<feature type="region of interest" description="Disordered" evidence="1">
    <location>
        <begin position="750"/>
        <end position="774"/>
    </location>
</feature>
<proteinExistence type="predicted"/>
<dbReference type="CDD" id="cd08721">
    <property type="entry name" value="RGS_AKAP2_2"/>
    <property type="match status" value="1"/>
</dbReference>
<feature type="domain" description="RGS" evidence="2">
    <location>
        <begin position="422"/>
        <end position="486"/>
    </location>
</feature>
<sequence>MPLFKRKPGQILNSWLPRLKASYDSSDRKSGETSPAVDQTTSPKPSQISSVDRLLTPNGDLGEGSLSLDATVASGSGRPRSLLLNADFMQELDGDMGISGRPLDSPMRTSSRLSKTLLEILHDKEALPYFIQYMESRNAGRYVRFWLDAKSFQTAAWTRIRTHSLNALAKSSLAEISRNGTVTPVSSSPPHPRPLSSSFSTVTSLPAVTAPSLSQASEGISLSSSHGRANGSPQQKDVAENYVRDSWQPAVSTFVRPAVPSSFPAALSCAHPQISPSSTSSSLSSPCYASPCAPDPGLLAEVVTDDTTIDAQTSDENVNTNLPLTYTTPEDDVPLSSGEIVMDDQNKTCSAVETCSPGEQWTTSLPAAVVASSKVKEESSGNGSEFGSSQTTPGSGTGGLSEFGTNKMNMGQKLLSSIEKDAVSIYTKYISFDASHPIGISDELRNETTSKICQEDGKVDPQCFVDCQQYVLELMEKDYYPDFLHSVFHCKHQINVLTSGKVYLADILHNDTAIFYFMEFMEQEDAINLFQFWMAAENFQQHLSLSHGCYDGLQAQEDAMVLYDKYFSLQATQPLGFDDKIRLEVESNICREGGPLPDCFAKPKNMVLRVIEKVYFPNFLRGDLYYKFLSELINTVQLANDLPQKSRKRLGSDASSENSAGSQSTGAESVSSRNTLLATDTSHLKKALNKMQVDLRIDSVLLNPDALWKRNAPGLYHSTASSDLSQQANSEPKMSFGHINDLGQFVSEYDPEPELEKKKSSMFFRKKKDREKEQEDMAVQIAQMIISDHSIMD</sequence>
<dbReference type="InterPro" id="IPR016137">
    <property type="entry name" value="RGS"/>
</dbReference>
<dbReference type="EMBL" id="CAHIKZ030000904">
    <property type="protein sequence ID" value="CAE1244362.1"/>
    <property type="molecule type" value="Genomic_DNA"/>
</dbReference>
<keyword evidence="4" id="KW-1185">Reference proteome</keyword>
<feature type="region of interest" description="Disordered" evidence="1">
    <location>
        <begin position="372"/>
        <end position="403"/>
    </location>
</feature>
<dbReference type="Gene3D" id="1.10.167.10">
    <property type="entry name" value="Regulator of G-protein Signalling 4, domain 2"/>
    <property type="match status" value="3"/>
</dbReference>
<dbReference type="Pfam" id="PF00615">
    <property type="entry name" value="RGS"/>
    <property type="match status" value="2"/>
</dbReference>
<dbReference type="GO" id="GO:0005739">
    <property type="term" value="C:mitochondrion"/>
    <property type="evidence" value="ECO:0007669"/>
    <property type="project" value="TreeGrafter"/>
</dbReference>
<dbReference type="PANTHER" id="PTHR13155:SF1">
    <property type="entry name" value="A-KINASE ANCHOR PROTEIN 10, MITOCHONDRIAL"/>
    <property type="match status" value="1"/>
</dbReference>
<evidence type="ECO:0000313" key="4">
    <source>
        <dbReference type="Proteomes" id="UP000597762"/>
    </source>
</evidence>
<dbReference type="OrthoDB" id="5584247at2759"/>
<comment type="caution">
    <text evidence="3">The sequence shown here is derived from an EMBL/GenBank/DDBJ whole genome shotgun (WGS) entry which is preliminary data.</text>
</comment>
<evidence type="ECO:0000259" key="2">
    <source>
        <dbReference type="PROSITE" id="PS50132"/>
    </source>
</evidence>